<dbReference type="GO" id="GO:0006235">
    <property type="term" value="P:dTTP biosynthetic process"/>
    <property type="evidence" value="ECO:0007669"/>
    <property type="project" value="UniProtKB-UniRule"/>
</dbReference>
<dbReference type="InterPro" id="IPR018094">
    <property type="entry name" value="Thymidylate_kinase"/>
</dbReference>
<evidence type="ECO:0000256" key="5">
    <source>
        <dbReference type="ARBA" id="ARBA00022727"/>
    </source>
</evidence>
<dbReference type="InterPro" id="IPR039430">
    <property type="entry name" value="Thymidylate_kin-like_dom"/>
</dbReference>
<keyword evidence="5 12" id="KW-0545">Nucleotide biosynthesis</keyword>
<dbReference type="Gene3D" id="3.40.50.300">
    <property type="entry name" value="P-loop containing nucleotide triphosphate hydrolases"/>
    <property type="match status" value="1"/>
</dbReference>
<accession>A0A850PIS9</accession>
<dbReference type="GO" id="GO:0004798">
    <property type="term" value="F:dTMP kinase activity"/>
    <property type="evidence" value="ECO:0007669"/>
    <property type="project" value="UniProtKB-UniRule"/>
</dbReference>
<dbReference type="CDD" id="cd01672">
    <property type="entry name" value="TMPK"/>
    <property type="match status" value="1"/>
</dbReference>
<evidence type="ECO:0000256" key="4">
    <source>
        <dbReference type="ARBA" id="ARBA00022679"/>
    </source>
</evidence>
<dbReference type="HAMAP" id="MF_00165">
    <property type="entry name" value="Thymidylate_kinase"/>
    <property type="match status" value="1"/>
</dbReference>
<dbReference type="RefSeq" id="WP_176614587.1">
    <property type="nucleotide sequence ID" value="NZ_JABXXR010000171.1"/>
</dbReference>
<comment type="function">
    <text evidence="11 12">Phosphorylation of dTMP to form dTDP in both de novo and salvage pathways of dTTP synthesis.</text>
</comment>
<evidence type="ECO:0000256" key="12">
    <source>
        <dbReference type="HAMAP-Rule" id="MF_00165"/>
    </source>
</evidence>
<comment type="catalytic activity">
    <reaction evidence="10 12">
        <text>dTMP + ATP = dTDP + ADP</text>
        <dbReference type="Rhea" id="RHEA:13517"/>
        <dbReference type="ChEBI" id="CHEBI:30616"/>
        <dbReference type="ChEBI" id="CHEBI:58369"/>
        <dbReference type="ChEBI" id="CHEBI:63528"/>
        <dbReference type="ChEBI" id="CHEBI:456216"/>
        <dbReference type="EC" id="2.7.4.9"/>
    </reaction>
</comment>
<dbReference type="GO" id="GO:0006227">
    <property type="term" value="P:dUDP biosynthetic process"/>
    <property type="evidence" value="ECO:0007669"/>
    <property type="project" value="TreeGrafter"/>
</dbReference>
<dbReference type="NCBIfam" id="TIGR00041">
    <property type="entry name" value="DTMP_kinase"/>
    <property type="match status" value="1"/>
</dbReference>
<keyword evidence="4 12" id="KW-0808">Transferase</keyword>
<proteinExistence type="inferred from homology"/>
<evidence type="ECO:0000256" key="3">
    <source>
        <dbReference type="ARBA" id="ARBA00017144"/>
    </source>
</evidence>
<dbReference type="PROSITE" id="PS01331">
    <property type="entry name" value="THYMIDYLATE_KINASE"/>
    <property type="match status" value="1"/>
</dbReference>
<dbReference type="InterPro" id="IPR027417">
    <property type="entry name" value="P-loop_NTPase"/>
</dbReference>
<evidence type="ECO:0000256" key="11">
    <source>
        <dbReference type="ARBA" id="ARBA00057735"/>
    </source>
</evidence>
<evidence type="ECO:0000256" key="9">
    <source>
        <dbReference type="ARBA" id="ARBA00029962"/>
    </source>
</evidence>
<feature type="binding site" evidence="12">
    <location>
        <begin position="10"/>
        <end position="17"/>
    </location>
    <ligand>
        <name>ATP</name>
        <dbReference type="ChEBI" id="CHEBI:30616"/>
    </ligand>
</feature>
<dbReference type="FunFam" id="3.40.50.300:FF:000225">
    <property type="entry name" value="Thymidylate kinase"/>
    <property type="match status" value="1"/>
</dbReference>
<dbReference type="Proteomes" id="UP000585665">
    <property type="component" value="Unassembled WGS sequence"/>
</dbReference>
<dbReference type="GO" id="GO:0005829">
    <property type="term" value="C:cytosol"/>
    <property type="evidence" value="ECO:0007669"/>
    <property type="project" value="TreeGrafter"/>
</dbReference>
<evidence type="ECO:0000256" key="8">
    <source>
        <dbReference type="ARBA" id="ARBA00022840"/>
    </source>
</evidence>
<dbReference type="EC" id="2.7.4.9" evidence="2 12"/>
<keyword evidence="15" id="KW-1185">Reference proteome</keyword>
<dbReference type="PANTHER" id="PTHR10344:SF4">
    <property type="entry name" value="UMP-CMP KINASE 2, MITOCHONDRIAL"/>
    <property type="match status" value="1"/>
</dbReference>
<name>A0A850PIS9_9PROT</name>
<dbReference type="PANTHER" id="PTHR10344">
    <property type="entry name" value="THYMIDYLATE KINASE"/>
    <property type="match status" value="1"/>
</dbReference>
<reference evidence="14 15" key="1">
    <citation type="submission" date="2020-06" db="EMBL/GenBank/DDBJ databases">
        <title>Description of novel acetic acid bacteria.</title>
        <authorList>
            <person name="Sombolestani A."/>
        </authorList>
    </citation>
    <scope>NUCLEOTIDE SEQUENCE [LARGE SCALE GENOMIC DNA]</scope>
    <source>
        <strain evidence="14 15">LMG 27010</strain>
    </source>
</reference>
<dbReference type="InterPro" id="IPR018095">
    <property type="entry name" value="Thymidylate_kin_CS"/>
</dbReference>
<gene>
    <name evidence="12 14" type="primary">tmk</name>
    <name evidence="14" type="ORF">HUK82_14245</name>
</gene>
<keyword evidence="6 12" id="KW-0547">Nucleotide-binding</keyword>
<evidence type="ECO:0000256" key="6">
    <source>
        <dbReference type="ARBA" id="ARBA00022741"/>
    </source>
</evidence>
<organism evidence="14 15">
    <name type="scientific">Ameyamaea chiangmaiensis</name>
    <dbReference type="NCBI Taxonomy" id="442969"/>
    <lineage>
        <taxon>Bacteria</taxon>
        <taxon>Pseudomonadati</taxon>
        <taxon>Pseudomonadota</taxon>
        <taxon>Alphaproteobacteria</taxon>
        <taxon>Acetobacterales</taxon>
        <taxon>Acetobacteraceae</taxon>
        <taxon>Ameyamaea</taxon>
    </lineage>
</organism>
<dbReference type="GO" id="GO:0005524">
    <property type="term" value="F:ATP binding"/>
    <property type="evidence" value="ECO:0007669"/>
    <property type="project" value="UniProtKB-UniRule"/>
</dbReference>
<dbReference type="EMBL" id="JABXXR010000171">
    <property type="protein sequence ID" value="NVN41712.1"/>
    <property type="molecule type" value="Genomic_DNA"/>
</dbReference>
<dbReference type="SUPFAM" id="SSF52540">
    <property type="entry name" value="P-loop containing nucleoside triphosphate hydrolases"/>
    <property type="match status" value="1"/>
</dbReference>
<evidence type="ECO:0000256" key="10">
    <source>
        <dbReference type="ARBA" id="ARBA00048743"/>
    </source>
</evidence>
<keyword evidence="8 12" id="KW-0067">ATP-binding</keyword>
<evidence type="ECO:0000256" key="2">
    <source>
        <dbReference type="ARBA" id="ARBA00012980"/>
    </source>
</evidence>
<dbReference type="GO" id="GO:0006233">
    <property type="term" value="P:dTDP biosynthetic process"/>
    <property type="evidence" value="ECO:0007669"/>
    <property type="project" value="InterPro"/>
</dbReference>
<evidence type="ECO:0000313" key="14">
    <source>
        <dbReference type="EMBL" id="NVN41712.1"/>
    </source>
</evidence>
<sequence>MTGFFLTFEGGEGAGKSTQTRLLAERLRQQGHRVVVTREPGGAPGAEALREFLLFSGHELSLRAEIFAMFAARADHVDTLIRPALERGDIVLCDRFTDSTEAYQAWGRGEANPDMLRLVNALQDQIGRSPDLTLMLEVPREVALERLAARGGRTDRFEASTEAFHERVRRGFGDIGRRNPHRCVSIDATGAPDVVAEAVFATVAGALASRRV</sequence>
<evidence type="ECO:0000313" key="15">
    <source>
        <dbReference type="Proteomes" id="UP000585665"/>
    </source>
</evidence>
<protein>
    <recommendedName>
        <fullName evidence="3 12">Thymidylate kinase</fullName>
        <ecNumber evidence="2 12">2.7.4.9</ecNumber>
    </recommendedName>
    <alternativeName>
        <fullName evidence="9 12">dTMP kinase</fullName>
    </alternativeName>
</protein>
<comment type="similarity">
    <text evidence="1 12">Belongs to the thymidylate kinase family.</text>
</comment>
<keyword evidence="7 12" id="KW-0418">Kinase</keyword>
<dbReference type="AlphaFoldDB" id="A0A850PIS9"/>
<feature type="domain" description="Thymidylate kinase-like" evidence="13">
    <location>
        <begin position="8"/>
        <end position="197"/>
    </location>
</feature>
<evidence type="ECO:0000256" key="1">
    <source>
        <dbReference type="ARBA" id="ARBA00009776"/>
    </source>
</evidence>
<dbReference type="Pfam" id="PF02223">
    <property type="entry name" value="Thymidylate_kin"/>
    <property type="match status" value="1"/>
</dbReference>
<evidence type="ECO:0000259" key="13">
    <source>
        <dbReference type="Pfam" id="PF02223"/>
    </source>
</evidence>
<comment type="caution">
    <text evidence="14">The sequence shown here is derived from an EMBL/GenBank/DDBJ whole genome shotgun (WGS) entry which is preliminary data.</text>
</comment>
<evidence type="ECO:0000256" key="7">
    <source>
        <dbReference type="ARBA" id="ARBA00022777"/>
    </source>
</evidence>